<reference evidence="10" key="1">
    <citation type="journal article" date="2020" name="mSystems">
        <title>Genome- and Community-Level Interaction Insights into Carbon Utilization and Element Cycling Functions of Hydrothermarchaeota in Hydrothermal Sediment.</title>
        <authorList>
            <person name="Zhou Z."/>
            <person name="Liu Y."/>
            <person name="Xu W."/>
            <person name="Pan J."/>
            <person name="Luo Z.H."/>
            <person name="Li M."/>
        </authorList>
    </citation>
    <scope>NUCLEOTIDE SEQUENCE [LARGE SCALE GENOMIC DNA]</scope>
    <source>
        <strain evidence="10">SpSt-349</strain>
    </source>
</reference>
<dbReference type="GO" id="GO:0009103">
    <property type="term" value="P:lipopolysaccharide biosynthetic process"/>
    <property type="evidence" value="ECO:0007669"/>
    <property type="project" value="UniProtKB-ARBA"/>
</dbReference>
<comment type="caution">
    <text evidence="10">The sequence shown here is derived from an EMBL/GenBank/DDBJ whole genome shotgun (WGS) entry which is preliminary data.</text>
</comment>
<feature type="transmembrane region" description="Helical" evidence="8">
    <location>
        <begin position="333"/>
        <end position="358"/>
    </location>
</feature>
<evidence type="ECO:0000256" key="8">
    <source>
        <dbReference type="SAM" id="Phobius"/>
    </source>
</evidence>
<dbReference type="PANTHER" id="PTHR33908:SF11">
    <property type="entry name" value="MEMBRANE PROTEIN"/>
    <property type="match status" value="1"/>
</dbReference>
<evidence type="ECO:0000256" key="5">
    <source>
        <dbReference type="ARBA" id="ARBA00022692"/>
    </source>
</evidence>
<feature type="transmembrane region" description="Helical" evidence="8">
    <location>
        <begin position="157"/>
        <end position="177"/>
    </location>
</feature>
<comment type="subcellular location">
    <subcellularLocation>
        <location evidence="1">Cell membrane</location>
        <topology evidence="1">Multi-pass membrane protein</topology>
    </subcellularLocation>
</comment>
<feature type="transmembrane region" description="Helical" evidence="8">
    <location>
        <begin position="394"/>
        <end position="412"/>
    </location>
</feature>
<dbReference type="InterPro" id="IPR038731">
    <property type="entry name" value="RgtA/B/C-like"/>
</dbReference>
<evidence type="ECO:0000256" key="7">
    <source>
        <dbReference type="ARBA" id="ARBA00023136"/>
    </source>
</evidence>
<feature type="transmembrane region" description="Helical" evidence="8">
    <location>
        <begin position="6"/>
        <end position="29"/>
    </location>
</feature>
<keyword evidence="4 10" id="KW-0808">Transferase</keyword>
<sequence length="577" mass="65718">MNRMPWVRLLAVSPFFIVTTASCRVFEWLSQLFREMGCSWRMRIMMRKKTLLVALLLMLFAVQSLVFISTKSATFDEVQYFGIGKYLLKEHRWDVMGAILHPPLSYYLNSLPLLFVEEDKRLWQYGVKERNLDFLGSVDYYRGQELLSMPENRGDRLLIASRCMTLLTALLLGLYVYRFGAEIFGERSALLSLFLFAFCPNMLAYSGIAVPDMPVTAFSFISVYYFWKVLCNDGNDWILTAGIFLGLALLSKFTAMVLLPVFFVLTAAYAYERKKNKFTAPAAVMGIGLLILWAGYMFDLTPFLLGNQYRLEQQGYGQATFAWGNYSNHGWWYFYPAALLLKTPLPLIMLVVAAIVLMFRGKTCSRFDRLLLLLPPVAFLLFFSLSGYAVGIRYVLPVYPFLFVAAGSVASCAGRSRILLALAALWYLGSSLYVAPHYLAYFNEAAGGPANGYKLLVDSNLDWGQDLKGLKRYMDKNGIEKVSLSYFGADSPGRYGIKYDWLPSFYLFNNEPGKPPVIDPNQLVAISVTNLQGVYFDNHEQYKWLMKYRPIAKIGYSIFVYDLKGKREKSPVPGNRN</sequence>
<organism evidence="10">
    <name type="scientific">Geobacter metallireducens</name>
    <dbReference type="NCBI Taxonomy" id="28232"/>
    <lineage>
        <taxon>Bacteria</taxon>
        <taxon>Pseudomonadati</taxon>
        <taxon>Thermodesulfobacteriota</taxon>
        <taxon>Desulfuromonadia</taxon>
        <taxon>Geobacterales</taxon>
        <taxon>Geobacteraceae</taxon>
        <taxon>Geobacter</taxon>
    </lineage>
</organism>
<accession>A0A831TZT9</accession>
<keyword evidence="5 8" id="KW-0812">Transmembrane</keyword>
<evidence type="ECO:0000256" key="3">
    <source>
        <dbReference type="ARBA" id="ARBA00022676"/>
    </source>
</evidence>
<protein>
    <submittedName>
        <fullName evidence="10">Phospholipid carrier-dependent glycosyltransferase</fullName>
    </submittedName>
</protein>
<keyword evidence="6 8" id="KW-1133">Transmembrane helix</keyword>
<evidence type="ECO:0000313" key="10">
    <source>
        <dbReference type="EMBL" id="HEN41513.1"/>
    </source>
</evidence>
<dbReference type="InterPro" id="IPR050297">
    <property type="entry name" value="LipidA_mod_glycosyltrf_83"/>
</dbReference>
<dbReference type="Pfam" id="PF13231">
    <property type="entry name" value="PMT_2"/>
    <property type="match status" value="1"/>
</dbReference>
<dbReference type="PROSITE" id="PS51257">
    <property type="entry name" value="PROKAR_LIPOPROTEIN"/>
    <property type="match status" value="1"/>
</dbReference>
<evidence type="ECO:0000256" key="6">
    <source>
        <dbReference type="ARBA" id="ARBA00022989"/>
    </source>
</evidence>
<keyword evidence="7 8" id="KW-0472">Membrane</keyword>
<dbReference type="EMBL" id="DSOV01000012">
    <property type="protein sequence ID" value="HEN41513.1"/>
    <property type="molecule type" value="Genomic_DNA"/>
</dbReference>
<dbReference type="GO" id="GO:0016763">
    <property type="term" value="F:pentosyltransferase activity"/>
    <property type="evidence" value="ECO:0007669"/>
    <property type="project" value="TreeGrafter"/>
</dbReference>
<feature type="transmembrane region" description="Helical" evidence="8">
    <location>
        <begin position="278"/>
        <end position="298"/>
    </location>
</feature>
<feature type="transmembrane region" description="Helical" evidence="8">
    <location>
        <begin position="189"/>
        <end position="210"/>
    </location>
</feature>
<keyword evidence="3" id="KW-0328">Glycosyltransferase</keyword>
<proteinExistence type="predicted"/>
<evidence type="ECO:0000256" key="4">
    <source>
        <dbReference type="ARBA" id="ARBA00022679"/>
    </source>
</evidence>
<feature type="transmembrane region" description="Helical" evidence="8">
    <location>
        <begin position="243"/>
        <end position="271"/>
    </location>
</feature>
<dbReference type="PANTHER" id="PTHR33908">
    <property type="entry name" value="MANNOSYLTRANSFERASE YKCB-RELATED"/>
    <property type="match status" value="1"/>
</dbReference>
<evidence type="ECO:0000259" key="9">
    <source>
        <dbReference type="Pfam" id="PF13231"/>
    </source>
</evidence>
<name>A0A831TZT9_GEOME</name>
<feature type="domain" description="Glycosyltransferase RgtA/B/C/D-like" evidence="9">
    <location>
        <begin position="161"/>
        <end position="291"/>
    </location>
</feature>
<feature type="transmembrane region" description="Helical" evidence="8">
    <location>
        <begin position="50"/>
        <end position="68"/>
    </location>
</feature>
<dbReference type="AlphaFoldDB" id="A0A831TZT9"/>
<evidence type="ECO:0000256" key="1">
    <source>
        <dbReference type="ARBA" id="ARBA00004651"/>
    </source>
</evidence>
<feature type="transmembrane region" description="Helical" evidence="8">
    <location>
        <begin position="370"/>
        <end position="388"/>
    </location>
</feature>
<dbReference type="GO" id="GO:0005886">
    <property type="term" value="C:plasma membrane"/>
    <property type="evidence" value="ECO:0007669"/>
    <property type="project" value="UniProtKB-SubCell"/>
</dbReference>
<gene>
    <name evidence="10" type="ORF">ENQ87_03915</name>
</gene>
<keyword evidence="2" id="KW-1003">Cell membrane</keyword>
<feature type="transmembrane region" description="Helical" evidence="8">
    <location>
        <begin position="419"/>
        <end position="439"/>
    </location>
</feature>
<evidence type="ECO:0000256" key="2">
    <source>
        <dbReference type="ARBA" id="ARBA00022475"/>
    </source>
</evidence>